<evidence type="ECO:0008006" key="3">
    <source>
        <dbReference type="Google" id="ProtNLM"/>
    </source>
</evidence>
<dbReference type="AlphaFoldDB" id="A0A931IE69"/>
<sequence>MHEADGTTRYPPDSHRITRVADLPADVADRMSAHTAPAGSLIAMDGRVWHTSGSHVTADEQPAMLFACYSVDFLRRQMNWSMTLPFETIESMSGSAGSLFGLSGGVASRSAR</sequence>
<protein>
    <recommendedName>
        <fullName evidence="3">Phytanoyl-CoA dioxygenase family protein</fullName>
    </recommendedName>
</protein>
<accession>A0A931IE69</accession>
<dbReference type="Gene3D" id="2.60.120.620">
    <property type="entry name" value="q2cbj1_9rhob like domain"/>
    <property type="match status" value="1"/>
</dbReference>
<dbReference type="EMBL" id="JADMLG010000012">
    <property type="protein sequence ID" value="MBH0779789.1"/>
    <property type="molecule type" value="Genomic_DNA"/>
</dbReference>
<keyword evidence="2" id="KW-1185">Reference proteome</keyword>
<reference evidence="1" key="1">
    <citation type="submission" date="2020-11" db="EMBL/GenBank/DDBJ databases">
        <title>Nocardia NEAU-351.nov., a novel actinomycete isolated from the cow dung.</title>
        <authorList>
            <person name="Zhang X."/>
        </authorList>
    </citation>
    <scope>NUCLEOTIDE SEQUENCE</scope>
    <source>
        <strain evidence="1">NEAU-351</strain>
    </source>
</reference>
<comment type="caution">
    <text evidence="1">The sequence shown here is derived from an EMBL/GenBank/DDBJ whole genome shotgun (WGS) entry which is preliminary data.</text>
</comment>
<evidence type="ECO:0000313" key="1">
    <source>
        <dbReference type="EMBL" id="MBH0779789.1"/>
    </source>
</evidence>
<dbReference type="SUPFAM" id="SSF51197">
    <property type="entry name" value="Clavaminate synthase-like"/>
    <property type="match status" value="1"/>
</dbReference>
<proteinExistence type="predicted"/>
<organism evidence="1 2">
    <name type="scientific">Nocardia bovistercoris</name>
    <dbReference type="NCBI Taxonomy" id="2785916"/>
    <lineage>
        <taxon>Bacteria</taxon>
        <taxon>Bacillati</taxon>
        <taxon>Actinomycetota</taxon>
        <taxon>Actinomycetes</taxon>
        <taxon>Mycobacteriales</taxon>
        <taxon>Nocardiaceae</taxon>
        <taxon>Nocardia</taxon>
    </lineage>
</organism>
<dbReference type="Proteomes" id="UP000655751">
    <property type="component" value="Unassembled WGS sequence"/>
</dbReference>
<dbReference type="RefSeq" id="WP_196152102.1">
    <property type="nucleotide sequence ID" value="NZ_JADMLG010000012.1"/>
</dbReference>
<gene>
    <name evidence="1" type="ORF">IT779_26300</name>
</gene>
<evidence type="ECO:0000313" key="2">
    <source>
        <dbReference type="Proteomes" id="UP000655751"/>
    </source>
</evidence>
<name>A0A931IE69_9NOCA</name>